<evidence type="ECO:0000256" key="2">
    <source>
        <dbReference type="ARBA" id="ARBA00022737"/>
    </source>
</evidence>
<comment type="caution">
    <text evidence="4">The sequence shown here is derived from an EMBL/GenBank/DDBJ whole genome shotgun (WGS) entry which is preliminary data.</text>
</comment>
<dbReference type="OrthoDB" id="9770212at2759"/>
<dbReference type="Proteomes" id="UP000287033">
    <property type="component" value="Unassembled WGS sequence"/>
</dbReference>
<keyword evidence="3" id="KW-0041">Annexin</keyword>
<dbReference type="STRING" id="137246.A0A401RE85"/>
<dbReference type="GO" id="GO:0005509">
    <property type="term" value="F:calcium ion binding"/>
    <property type="evidence" value="ECO:0007669"/>
    <property type="project" value="InterPro"/>
</dbReference>
<dbReference type="InterPro" id="IPR037104">
    <property type="entry name" value="Annexin_sf"/>
</dbReference>
<dbReference type="EMBL" id="BEZZ01006447">
    <property type="protein sequence ID" value="GCC16470.1"/>
    <property type="molecule type" value="Genomic_DNA"/>
</dbReference>
<dbReference type="Pfam" id="PF00191">
    <property type="entry name" value="Annexin"/>
    <property type="match status" value="1"/>
</dbReference>
<accession>A0A401RE85</accession>
<reference evidence="4 5" key="1">
    <citation type="journal article" date="2018" name="Nat. Ecol. Evol.">
        <title>Shark genomes provide insights into elasmobranch evolution and the origin of vertebrates.</title>
        <authorList>
            <person name="Hara Y"/>
            <person name="Yamaguchi K"/>
            <person name="Onimaru K"/>
            <person name="Kadota M"/>
            <person name="Koyanagi M"/>
            <person name="Keeley SD"/>
            <person name="Tatsumi K"/>
            <person name="Tanaka K"/>
            <person name="Motone F"/>
            <person name="Kageyama Y"/>
            <person name="Nozu R"/>
            <person name="Adachi N"/>
            <person name="Nishimura O"/>
            <person name="Nakagawa R"/>
            <person name="Tanegashima C"/>
            <person name="Kiyatake I"/>
            <person name="Matsumoto R"/>
            <person name="Murakumo K"/>
            <person name="Nishida K"/>
            <person name="Terakita A"/>
            <person name="Kuratani S"/>
            <person name="Sato K"/>
            <person name="Hyodo S Kuraku.S."/>
        </authorList>
    </citation>
    <scope>NUCLEOTIDE SEQUENCE [LARGE SCALE GENOMIC DNA]</scope>
</reference>
<keyword evidence="2" id="KW-0677">Repeat</keyword>
<sequence length="59" mass="6566">LSDGATVKPLANFNAEKEAAELDHALKVKGLDEHTLIDILTRCSNAQRQDIAFHYERST</sequence>
<evidence type="ECO:0000256" key="1">
    <source>
        <dbReference type="ARBA" id="ARBA00007831"/>
    </source>
</evidence>
<protein>
    <recommendedName>
        <fullName evidence="6">Annexin</fullName>
    </recommendedName>
</protein>
<evidence type="ECO:0000256" key="3">
    <source>
        <dbReference type="ARBA" id="ARBA00023216"/>
    </source>
</evidence>
<evidence type="ECO:0000313" key="4">
    <source>
        <dbReference type="EMBL" id="GCC16470.1"/>
    </source>
</evidence>
<feature type="non-terminal residue" evidence="4">
    <location>
        <position position="1"/>
    </location>
</feature>
<evidence type="ECO:0000313" key="5">
    <source>
        <dbReference type="Proteomes" id="UP000287033"/>
    </source>
</evidence>
<dbReference type="Gene3D" id="1.10.220.10">
    <property type="entry name" value="Annexin"/>
    <property type="match status" value="1"/>
</dbReference>
<dbReference type="GO" id="GO:0005544">
    <property type="term" value="F:calcium-dependent phospholipid binding"/>
    <property type="evidence" value="ECO:0007669"/>
    <property type="project" value="InterPro"/>
</dbReference>
<proteinExistence type="inferred from homology"/>
<gene>
    <name evidence="4" type="ORF">chiPu_0022219</name>
</gene>
<dbReference type="AlphaFoldDB" id="A0A401RE85"/>
<dbReference type="SUPFAM" id="SSF47874">
    <property type="entry name" value="Annexin"/>
    <property type="match status" value="1"/>
</dbReference>
<organism evidence="4 5">
    <name type="scientific">Chiloscyllium punctatum</name>
    <name type="common">Brownbanded bambooshark</name>
    <name type="synonym">Hemiscyllium punctatum</name>
    <dbReference type="NCBI Taxonomy" id="137246"/>
    <lineage>
        <taxon>Eukaryota</taxon>
        <taxon>Metazoa</taxon>
        <taxon>Chordata</taxon>
        <taxon>Craniata</taxon>
        <taxon>Vertebrata</taxon>
        <taxon>Chondrichthyes</taxon>
        <taxon>Elasmobranchii</taxon>
        <taxon>Galeomorphii</taxon>
        <taxon>Galeoidea</taxon>
        <taxon>Orectolobiformes</taxon>
        <taxon>Hemiscylliidae</taxon>
        <taxon>Chiloscyllium</taxon>
    </lineage>
</organism>
<feature type="non-terminal residue" evidence="4">
    <location>
        <position position="59"/>
    </location>
</feature>
<name>A0A401RE85_CHIPU</name>
<dbReference type="PROSITE" id="PS51897">
    <property type="entry name" value="ANNEXIN_2"/>
    <property type="match status" value="1"/>
</dbReference>
<keyword evidence="5" id="KW-1185">Reference proteome</keyword>
<comment type="similarity">
    <text evidence="1">Belongs to the annexin family.</text>
</comment>
<dbReference type="InterPro" id="IPR018502">
    <property type="entry name" value="Annexin_repeat"/>
</dbReference>
<evidence type="ECO:0008006" key="6">
    <source>
        <dbReference type="Google" id="ProtNLM"/>
    </source>
</evidence>